<dbReference type="AlphaFoldDB" id="A0A447V077"/>
<dbReference type="OrthoDB" id="6505665at2"/>
<dbReference type="RefSeq" id="WP_126355592.1">
    <property type="nucleotide sequence ID" value="NZ_LR134201.1"/>
</dbReference>
<gene>
    <name evidence="1" type="ORF">NCTC11466_01435</name>
</gene>
<evidence type="ECO:0000313" key="2">
    <source>
        <dbReference type="Proteomes" id="UP000274122"/>
    </source>
</evidence>
<accession>A0A447V077</accession>
<proteinExistence type="predicted"/>
<dbReference type="EMBL" id="LR134201">
    <property type="protein sequence ID" value="VEB96281.1"/>
    <property type="molecule type" value="Genomic_DNA"/>
</dbReference>
<evidence type="ECO:0000313" key="1">
    <source>
        <dbReference type="EMBL" id="VEB96281.1"/>
    </source>
</evidence>
<reference evidence="1 2" key="1">
    <citation type="submission" date="2018-12" db="EMBL/GenBank/DDBJ databases">
        <authorList>
            <consortium name="Pathogen Informatics"/>
        </authorList>
    </citation>
    <scope>NUCLEOTIDE SEQUENCE [LARGE SCALE GENOMIC DNA]</scope>
    <source>
        <strain evidence="1 2">NCTC11466</strain>
    </source>
</reference>
<dbReference type="Proteomes" id="UP000274122">
    <property type="component" value="Chromosome"/>
</dbReference>
<name>A0A447V077_9ENTR</name>
<sequence length="193" mass="22157">MNMHHWALPISTLDGQLLGVELETRVEVNGCRLLMTHGMKESVFSHPLREAQTSWLKKKAAWFTDNNLFCVIKAEPGSLEYSAPFIKYFSSNSDEHASSEFWVDEMGARSSSPLSLFAEGCEVVRFNKAFTEQNIDRIIFPVLLDNVRRHCDKIIVPVYQRQYHTMLKKAGVWAVQGQCRPVHFSHCELLLSR</sequence>
<dbReference type="KEGG" id="clap:NCTC11466_01435"/>
<protein>
    <submittedName>
        <fullName evidence="1">Uncharacterized protein</fullName>
    </submittedName>
</protein>
<organism evidence="1 2">
    <name type="scientific">Cedecea lapagei</name>
    <dbReference type="NCBI Taxonomy" id="158823"/>
    <lineage>
        <taxon>Bacteria</taxon>
        <taxon>Pseudomonadati</taxon>
        <taxon>Pseudomonadota</taxon>
        <taxon>Gammaproteobacteria</taxon>
        <taxon>Enterobacterales</taxon>
        <taxon>Enterobacteriaceae</taxon>
        <taxon>Cedecea</taxon>
    </lineage>
</organism>
<keyword evidence="2" id="KW-1185">Reference proteome</keyword>